<evidence type="ECO:0000256" key="1">
    <source>
        <dbReference type="SAM" id="MobiDB-lite"/>
    </source>
</evidence>
<name>A0A6L2JKU8_TANCI</name>
<feature type="compositionally biased region" description="Polar residues" evidence="1">
    <location>
        <begin position="567"/>
        <end position="577"/>
    </location>
</feature>
<feature type="region of interest" description="Disordered" evidence="1">
    <location>
        <begin position="630"/>
        <end position="663"/>
    </location>
</feature>
<sequence length="827" mass="93445">MELVLEQTQQGTSYEVSVSTEGFEELKRKVKIKGEKKEALLTLSFGPKDPVFVKSLADNSEVSITGGNKPKLSEVEDSTMYNYDTGKRINLQSIAPPPLFLLEKPSGAEPVSGPKTIKSILKSRSTLKAETLKELNELKLQISKTKSSYFRNKNSQQVPPNALQNKYKTQFKMNCEMYGQNKHLSENCYEVLFCKKCKRTNHRTCDRAEFMSSMNINQYHIGQGESFSRSRPSRPAIPFPSYIHCRYNDHKSDDCVYYPICEICGIYDHDTHGHNMIISLRRGIKPRNPQHVTKNCETCGSNVHTTSDHNDIEWFRKRESLQAKRVESFKATTAHENSKVSFSISTGGIYGKVGVNTFRNAIGAHYLPHSSEYVAPPSIDIVRQWFPTIGYGEEVSAKGTLKKSLLPPKWSLANEINIDYASIFWEDIIIKLNKRHREKVVPYTRFLSLLMMHKMKEGYGDGELTLYPTQVFSISQWYLKLPNSLPMLRGFHKAQRLKLNLDTKSIQLLQNNPMCSAKRHQKVGPLKHPPILKLAIIRKEKSPARPYPNQPLVSTPVDTRIHKEDQQATSGPTSLGVTNEERANPWLSNGASFIARQVEEEEAFNTIKLEDLSKLVLNVKPSFKDLDSPKDDPFIVVDDSNEDEEDEIYTTTNDETEDTSSQKHKLELEKNKAEAESALLKAQPSFPNVGQLNELLVKSLQTEFSKILFAHDFISLLPTKLKDLPSKFNELTEKVKGLKKQVHELEIELPGDLKKFPPIQVAVVQAKLKTLDDLSCLLLNVTKALNKFAQVLDSTSSRVGDQSVPSAGQADTMPAEGEKNTNQETIS</sequence>
<accession>A0A6L2JKU8</accession>
<protein>
    <submittedName>
        <fullName evidence="2">Uncharacterized protein</fullName>
    </submittedName>
</protein>
<dbReference type="AlphaFoldDB" id="A0A6L2JKU8"/>
<feature type="region of interest" description="Disordered" evidence="1">
    <location>
        <begin position="798"/>
        <end position="827"/>
    </location>
</feature>
<reference evidence="2" key="1">
    <citation type="journal article" date="2019" name="Sci. Rep.">
        <title>Draft genome of Tanacetum cinerariifolium, the natural source of mosquito coil.</title>
        <authorList>
            <person name="Yamashiro T."/>
            <person name="Shiraishi A."/>
            <person name="Satake H."/>
            <person name="Nakayama K."/>
        </authorList>
    </citation>
    <scope>NUCLEOTIDE SEQUENCE</scope>
</reference>
<gene>
    <name evidence="2" type="ORF">Tci_009260</name>
</gene>
<feature type="region of interest" description="Disordered" evidence="1">
    <location>
        <begin position="562"/>
        <end position="581"/>
    </location>
</feature>
<proteinExistence type="predicted"/>
<organism evidence="2">
    <name type="scientific">Tanacetum cinerariifolium</name>
    <name type="common">Dalmatian daisy</name>
    <name type="synonym">Chrysanthemum cinerariifolium</name>
    <dbReference type="NCBI Taxonomy" id="118510"/>
    <lineage>
        <taxon>Eukaryota</taxon>
        <taxon>Viridiplantae</taxon>
        <taxon>Streptophyta</taxon>
        <taxon>Embryophyta</taxon>
        <taxon>Tracheophyta</taxon>
        <taxon>Spermatophyta</taxon>
        <taxon>Magnoliopsida</taxon>
        <taxon>eudicotyledons</taxon>
        <taxon>Gunneridae</taxon>
        <taxon>Pentapetalae</taxon>
        <taxon>asterids</taxon>
        <taxon>campanulids</taxon>
        <taxon>Asterales</taxon>
        <taxon>Asteraceae</taxon>
        <taxon>Asteroideae</taxon>
        <taxon>Anthemideae</taxon>
        <taxon>Anthemidinae</taxon>
        <taxon>Tanacetum</taxon>
    </lineage>
</organism>
<dbReference type="EMBL" id="BKCJ010000910">
    <property type="protein sequence ID" value="GEU37282.1"/>
    <property type="molecule type" value="Genomic_DNA"/>
</dbReference>
<evidence type="ECO:0000313" key="2">
    <source>
        <dbReference type="EMBL" id="GEU37282.1"/>
    </source>
</evidence>
<comment type="caution">
    <text evidence="2">The sequence shown here is derived from an EMBL/GenBank/DDBJ whole genome shotgun (WGS) entry which is preliminary data.</text>
</comment>
<feature type="compositionally biased region" description="Acidic residues" evidence="1">
    <location>
        <begin position="639"/>
        <end position="658"/>
    </location>
</feature>